<protein>
    <submittedName>
        <fullName evidence="2">Uncharacterized protein</fullName>
    </submittedName>
</protein>
<gene>
    <name evidence="2" type="ORF">BGZ96_006963</name>
</gene>
<accession>A0ABQ7K2L9</accession>
<dbReference type="Proteomes" id="UP001194696">
    <property type="component" value="Unassembled WGS sequence"/>
</dbReference>
<feature type="region of interest" description="Disordered" evidence="1">
    <location>
        <begin position="211"/>
        <end position="290"/>
    </location>
</feature>
<dbReference type="EMBL" id="JAAAIM010000344">
    <property type="protein sequence ID" value="KAG0289503.1"/>
    <property type="molecule type" value="Genomic_DNA"/>
</dbReference>
<keyword evidence="3" id="KW-1185">Reference proteome</keyword>
<proteinExistence type="predicted"/>
<feature type="compositionally biased region" description="Polar residues" evidence="1">
    <location>
        <begin position="211"/>
        <end position="229"/>
    </location>
</feature>
<comment type="caution">
    <text evidence="2">The sequence shown here is derived from an EMBL/GenBank/DDBJ whole genome shotgun (WGS) entry which is preliminary data.</text>
</comment>
<organism evidence="2 3">
    <name type="scientific">Linnemannia gamsii</name>
    <dbReference type="NCBI Taxonomy" id="64522"/>
    <lineage>
        <taxon>Eukaryota</taxon>
        <taxon>Fungi</taxon>
        <taxon>Fungi incertae sedis</taxon>
        <taxon>Mucoromycota</taxon>
        <taxon>Mortierellomycotina</taxon>
        <taxon>Mortierellomycetes</taxon>
        <taxon>Mortierellales</taxon>
        <taxon>Mortierellaceae</taxon>
        <taxon>Linnemannia</taxon>
    </lineage>
</organism>
<evidence type="ECO:0000256" key="1">
    <source>
        <dbReference type="SAM" id="MobiDB-lite"/>
    </source>
</evidence>
<feature type="compositionally biased region" description="Acidic residues" evidence="1">
    <location>
        <begin position="259"/>
        <end position="273"/>
    </location>
</feature>
<feature type="compositionally biased region" description="Low complexity" evidence="1">
    <location>
        <begin position="235"/>
        <end position="244"/>
    </location>
</feature>
<evidence type="ECO:0000313" key="2">
    <source>
        <dbReference type="EMBL" id="KAG0289503.1"/>
    </source>
</evidence>
<name>A0ABQ7K2L9_9FUNG</name>
<reference evidence="2 3" key="1">
    <citation type="journal article" date="2020" name="Fungal Divers.">
        <title>Resolving the Mortierellaceae phylogeny through synthesis of multi-gene phylogenetics and phylogenomics.</title>
        <authorList>
            <person name="Vandepol N."/>
            <person name="Liber J."/>
            <person name="Desiro A."/>
            <person name="Na H."/>
            <person name="Kennedy M."/>
            <person name="Barry K."/>
            <person name="Grigoriev I.V."/>
            <person name="Miller A.N."/>
            <person name="O'Donnell K."/>
            <person name="Stajich J.E."/>
            <person name="Bonito G."/>
        </authorList>
    </citation>
    <scope>NUCLEOTIDE SEQUENCE [LARGE SCALE GENOMIC DNA]</scope>
    <source>
        <strain evidence="2 3">AD045</strain>
    </source>
</reference>
<evidence type="ECO:0000313" key="3">
    <source>
        <dbReference type="Proteomes" id="UP001194696"/>
    </source>
</evidence>
<sequence>MDYQPSDRRKREHNRHDTFYIESRRSSCDDYMDNNLYNKRRRRSYVDCDEFYNTNSSTEMIDVLTSRRMRILLHEKPWHSRINPHTALTKANAATLSIKDQKELQEFKEEQRNIQLQMADEALNEWKKWCFSHSDQSDTSLSLKKLVDFIDSKVIPQENAILRQLAHDNRIPISGVESLLLPLLRHLRQKEEEGLTKKKFLSNRQQLPLTVSIRSGSQSSPDLPLSKSNDPPPSFRSSRPGRSGYITVSDQAIPKVDLETEEGEEEEEEEDEVSPWTSIKSFRDRTPEGVSSSSAVLDDVSCLENSLETVSTISAEVESLREAASMPTIDFSESNPYLLTDSFFARLRKDQAKAERLGLNGTLYNPRLVEVLKEHVQLVQTLSIHMSNRVISLVPTCLAKNTVVFKGTAAPNPLTSDTPLQTPSSISISFPVGSKKIHVGGTPGTVDQDILQSNAPSIRIDQDQDARLREQIRMACRDMDMQAVEPLTPLSNKIEANYQNNSQVDKMKADENSVWLAWHRWKVGNDGSFSLEELVKRIGLDRMALELQNYAQKV</sequence>